<sequence>MFKPQLGEIAIEASEIVSRLEQVADGIPIVDNAYNQSTVFLGLEKKHTDEIIQVIHGLISTDEDGEPLTFPSLDGVTKLVMVSHSLAAYCGGLERPILQKLSTRFTTDTTRWISQIFGYALAIYFIFMFIFLKEKILHKNNKGSNLYPHDFLFEQN</sequence>
<keyword evidence="1" id="KW-0812">Transmembrane</keyword>
<comment type="caution">
    <text evidence="2">The sequence shown here is derived from an EMBL/GenBank/DDBJ whole genome shotgun (WGS) entry which is preliminary data.</text>
</comment>
<name>A0AAV8WM46_9CUCU</name>
<keyword evidence="1" id="KW-1133">Transmembrane helix</keyword>
<accession>A0AAV8WM46</accession>
<evidence type="ECO:0000256" key="1">
    <source>
        <dbReference type="SAM" id="Phobius"/>
    </source>
</evidence>
<reference evidence="2" key="1">
    <citation type="journal article" date="2023" name="Insect Mol. Biol.">
        <title>Genome sequencing provides insights into the evolution of gene families encoding plant cell wall-degrading enzymes in longhorned beetles.</title>
        <authorList>
            <person name="Shin N.R."/>
            <person name="Okamura Y."/>
            <person name="Kirsch R."/>
            <person name="Pauchet Y."/>
        </authorList>
    </citation>
    <scope>NUCLEOTIDE SEQUENCE</scope>
    <source>
        <strain evidence="2">RBIC_L_NR</strain>
    </source>
</reference>
<evidence type="ECO:0000313" key="2">
    <source>
        <dbReference type="EMBL" id="KAJ8927275.1"/>
    </source>
</evidence>
<keyword evidence="3" id="KW-1185">Reference proteome</keyword>
<dbReference type="AlphaFoldDB" id="A0AAV8WM46"/>
<keyword evidence="1" id="KW-0472">Membrane</keyword>
<dbReference type="Proteomes" id="UP001162156">
    <property type="component" value="Unassembled WGS sequence"/>
</dbReference>
<feature type="transmembrane region" description="Helical" evidence="1">
    <location>
        <begin position="112"/>
        <end position="132"/>
    </location>
</feature>
<evidence type="ECO:0000313" key="3">
    <source>
        <dbReference type="Proteomes" id="UP001162156"/>
    </source>
</evidence>
<organism evidence="2 3">
    <name type="scientific">Rhamnusium bicolor</name>
    <dbReference type="NCBI Taxonomy" id="1586634"/>
    <lineage>
        <taxon>Eukaryota</taxon>
        <taxon>Metazoa</taxon>
        <taxon>Ecdysozoa</taxon>
        <taxon>Arthropoda</taxon>
        <taxon>Hexapoda</taxon>
        <taxon>Insecta</taxon>
        <taxon>Pterygota</taxon>
        <taxon>Neoptera</taxon>
        <taxon>Endopterygota</taxon>
        <taxon>Coleoptera</taxon>
        <taxon>Polyphaga</taxon>
        <taxon>Cucujiformia</taxon>
        <taxon>Chrysomeloidea</taxon>
        <taxon>Cerambycidae</taxon>
        <taxon>Lepturinae</taxon>
        <taxon>Rhagiini</taxon>
        <taxon>Rhamnusium</taxon>
    </lineage>
</organism>
<gene>
    <name evidence="2" type="ORF">NQ314_020278</name>
</gene>
<proteinExistence type="predicted"/>
<dbReference type="EMBL" id="JANEYF010005702">
    <property type="protein sequence ID" value="KAJ8927275.1"/>
    <property type="molecule type" value="Genomic_DNA"/>
</dbReference>
<protein>
    <submittedName>
        <fullName evidence="2">Uncharacterized protein</fullName>
    </submittedName>
</protein>